<feature type="transmembrane region" description="Helical" evidence="2">
    <location>
        <begin position="370"/>
        <end position="394"/>
    </location>
</feature>
<dbReference type="Proteomes" id="UP001150925">
    <property type="component" value="Unassembled WGS sequence"/>
</dbReference>
<feature type="compositionally biased region" description="Polar residues" evidence="1">
    <location>
        <begin position="691"/>
        <end position="707"/>
    </location>
</feature>
<sequence>MQGFIFKRRQREQVWWYLAWLLVLTVVVGLYPVYGATQLLNGGDLLPKKVPSQDFYYDDVKHYHYRGPLVKMDIKEDCKVTVNEVPRLTTSDWAASAGMAANESDVGTMVFFDRLEFMDGKCQTFTDVLKQLEGIAQKLTDKGYPPVKVGLFSCALTSESTFGGLDYEPIDDYYYHKAPGMEIAQIGLDTGLMFANVTAGLAANATDGNFVPLVVQVTQEPGPWNEFLFSSAFKGYLIFYYITFAPGILYAVYEFFRLMKKSKCRFQPRFFIFFSALYFLSVNIVLHPAAALSRVQNVFRFTSWILGYPSLYFVLIIWIRITRKVIKWRFLFLLIWLLYFNFASSVTANFILIIWSVTQISFILYFGWGIHSYAGSVGMCVLAVIMIIYGIHIMRALRKLEIFSDTKAALQRLSLLSYVAFLGGLTISVGMLLVATSITQYVQVTLTRTLLFHISSLIIFISIFWILRVRESSALKRRELRLVSGGDESGPGAVISAPTENMDKPHWEVPLYTDETSTATSNLKGSHPDTTEFPKPWYIPSTLWNLPMFRRYRIQNTDSLPPPAKKRWSISPWKSRQRSSDANHHPSNSGLHALSEGKFGGSTTCYLGGSPYSSQAGHGDKLAAPTHNFYFPGGYYPSTEGLEEHREGISESESVTTAKQVRDADNKSVEDYPNPLEYFIGPKLAKENNKRTSATLSTEQQSSSASTVDFGKVSNLDKSNR</sequence>
<feature type="transmembrane region" description="Helical" evidence="2">
    <location>
        <begin position="301"/>
        <end position="319"/>
    </location>
</feature>
<keyword evidence="2" id="KW-1133">Transmembrane helix</keyword>
<keyword evidence="4" id="KW-1185">Reference proteome</keyword>
<evidence type="ECO:0000313" key="4">
    <source>
        <dbReference type="Proteomes" id="UP001150925"/>
    </source>
</evidence>
<feature type="transmembrane region" description="Helical" evidence="2">
    <location>
        <begin position="238"/>
        <end position="258"/>
    </location>
</feature>
<name>A0A9W8AS08_9FUNG</name>
<dbReference type="AlphaFoldDB" id="A0A9W8AS08"/>
<feature type="region of interest" description="Disordered" evidence="1">
    <location>
        <begin position="647"/>
        <end position="721"/>
    </location>
</feature>
<reference evidence="3" key="1">
    <citation type="submission" date="2022-07" db="EMBL/GenBank/DDBJ databases">
        <title>Phylogenomic reconstructions and comparative analyses of Kickxellomycotina fungi.</title>
        <authorList>
            <person name="Reynolds N.K."/>
            <person name="Stajich J.E."/>
            <person name="Barry K."/>
            <person name="Grigoriev I.V."/>
            <person name="Crous P."/>
            <person name="Smith M.E."/>
        </authorList>
    </citation>
    <scope>NUCLEOTIDE SEQUENCE</scope>
    <source>
        <strain evidence="3">RSA 1196</strain>
    </source>
</reference>
<evidence type="ECO:0000313" key="3">
    <source>
        <dbReference type="EMBL" id="KAJ1960104.1"/>
    </source>
</evidence>
<dbReference type="EMBL" id="JANBPY010001421">
    <property type="protein sequence ID" value="KAJ1960104.1"/>
    <property type="molecule type" value="Genomic_DNA"/>
</dbReference>
<feature type="transmembrane region" description="Helical" evidence="2">
    <location>
        <begin position="331"/>
        <end position="358"/>
    </location>
</feature>
<feature type="region of interest" description="Disordered" evidence="1">
    <location>
        <begin position="557"/>
        <end position="595"/>
    </location>
</feature>
<feature type="transmembrane region" description="Helical" evidence="2">
    <location>
        <begin position="14"/>
        <end position="34"/>
    </location>
</feature>
<evidence type="ECO:0000256" key="1">
    <source>
        <dbReference type="SAM" id="MobiDB-lite"/>
    </source>
</evidence>
<protein>
    <submittedName>
        <fullName evidence="3">Uncharacterized protein</fullName>
    </submittedName>
</protein>
<feature type="transmembrane region" description="Helical" evidence="2">
    <location>
        <begin position="415"/>
        <end position="438"/>
    </location>
</feature>
<dbReference type="OrthoDB" id="5551388at2759"/>
<gene>
    <name evidence="3" type="ORF">IWQ62_004356</name>
</gene>
<keyword evidence="2" id="KW-0472">Membrane</keyword>
<feature type="compositionally biased region" description="Basic and acidic residues" evidence="1">
    <location>
        <begin position="660"/>
        <end position="670"/>
    </location>
</feature>
<evidence type="ECO:0000256" key="2">
    <source>
        <dbReference type="SAM" id="Phobius"/>
    </source>
</evidence>
<feature type="transmembrane region" description="Helical" evidence="2">
    <location>
        <begin position="450"/>
        <end position="467"/>
    </location>
</feature>
<organism evidence="3 4">
    <name type="scientific">Dispira parvispora</name>
    <dbReference type="NCBI Taxonomy" id="1520584"/>
    <lineage>
        <taxon>Eukaryota</taxon>
        <taxon>Fungi</taxon>
        <taxon>Fungi incertae sedis</taxon>
        <taxon>Zoopagomycota</taxon>
        <taxon>Kickxellomycotina</taxon>
        <taxon>Dimargaritomycetes</taxon>
        <taxon>Dimargaritales</taxon>
        <taxon>Dimargaritaceae</taxon>
        <taxon>Dispira</taxon>
    </lineage>
</organism>
<accession>A0A9W8AS08</accession>
<feature type="transmembrane region" description="Helical" evidence="2">
    <location>
        <begin position="270"/>
        <end position="289"/>
    </location>
</feature>
<keyword evidence="2" id="KW-0812">Transmembrane</keyword>
<proteinExistence type="predicted"/>
<comment type="caution">
    <text evidence="3">The sequence shown here is derived from an EMBL/GenBank/DDBJ whole genome shotgun (WGS) entry which is preliminary data.</text>
</comment>